<dbReference type="RefSeq" id="XP_002111839.1">
    <property type="nucleotide sequence ID" value="XM_002111803.1"/>
</dbReference>
<dbReference type="GO" id="GO:0005615">
    <property type="term" value="C:extracellular space"/>
    <property type="evidence" value="ECO:0000318"/>
    <property type="project" value="GO_Central"/>
</dbReference>
<dbReference type="PhylomeDB" id="B3RUG0"/>
<dbReference type="OrthoDB" id="5945834at2759"/>
<dbReference type="EMBL" id="DS985244">
    <property type="protein sequence ID" value="EDV25806.1"/>
    <property type="molecule type" value="Genomic_DNA"/>
</dbReference>
<evidence type="ECO:0000313" key="2">
    <source>
        <dbReference type="EMBL" id="EDV25806.1"/>
    </source>
</evidence>
<dbReference type="Proteomes" id="UP000009022">
    <property type="component" value="Unassembled WGS sequence"/>
</dbReference>
<dbReference type="eggNOG" id="ENOG502STZ8">
    <property type="taxonomic scope" value="Eukaryota"/>
</dbReference>
<gene>
    <name evidence="2" type="ORF">TRIADDRAFT_55274</name>
</gene>
<name>B3RUG0_TRIAD</name>
<dbReference type="CTD" id="6752573"/>
<keyword evidence="3" id="KW-1185">Reference proteome</keyword>
<protein>
    <recommendedName>
        <fullName evidence="4">Fibrinogen C-terminal domain-containing protein</fullName>
    </recommendedName>
</protein>
<feature type="signal peptide" evidence="1">
    <location>
        <begin position="1"/>
        <end position="21"/>
    </location>
</feature>
<feature type="chain" id="PRO_5002796987" description="Fibrinogen C-terminal domain-containing protein" evidence="1">
    <location>
        <begin position="22"/>
        <end position="249"/>
    </location>
</feature>
<dbReference type="KEGG" id="tad:TRIADDRAFT_55274"/>
<dbReference type="OMA" id="YPAYCDF"/>
<reference evidence="2 3" key="1">
    <citation type="journal article" date="2008" name="Nature">
        <title>The Trichoplax genome and the nature of placozoans.</title>
        <authorList>
            <person name="Srivastava M."/>
            <person name="Begovic E."/>
            <person name="Chapman J."/>
            <person name="Putnam N.H."/>
            <person name="Hellsten U."/>
            <person name="Kawashima T."/>
            <person name="Kuo A."/>
            <person name="Mitros T."/>
            <person name="Salamov A."/>
            <person name="Carpenter M.L."/>
            <person name="Signorovitch A.Y."/>
            <person name="Moreno M.A."/>
            <person name="Kamm K."/>
            <person name="Grimwood J."/>
            <person name="Schmutz J."/>
            <person name="Shapiro H."/>
            <person name="Grigoriev I.V."/>
            <person name="Buss L.W."/>
            <person name="Schierwater B."/>
            <person name="Dellaporta S.L."/>
            <person name="Rokhsar D.S."/>
        </authorList>
    </citation>
    <scope>NUCLEOTIDE SEQUENCE [LARGE SCALE GENOMIC DNA]</scope>
    <source>
        <strain evidence="2 3">Grell-BS-1999</strain>
    </source>
</reference>
<evidence type="ECO:0008006" key="4">
    <source>
        <dbReference type="Google" id="ProtNLM"/>
    </source>
</evidence>
<keyword evidence="1" id="KW-0732">Signal</keyword>
<organism evidence="2 3">
    <name type="scientific">Trichoplax adhaerens</name>
    <name type="common">Trichoplax reptans</name>
    <dbReference type="NCBI Taxonomy" id="10228"/>
    <lineage>
        <taxon>Eukaryota</taxon>
        <taxon>Metazoa</taxon>
        <taxon>Placozoa</taxon>
        <taxon>Uniplacotomia</taxon>
        <taxon>Trichoplacea</taxon>
        <taxon>Trichoplacidae</taxon>
        <taxon>Trichoplax</taxon>
    </lineage>
</organism>
<dbReference type="AlphaFoldDB" id="B3RUG0"/>
<dbReference type="InParanoid" id="B3RUG0"/>
<proteinExistence type="predicted"/>
<dbReference type="GO" id="GO:0070492">
    <property type="term" value="F:oligosaccharide binding"/>
    <property type="evidence" value="ECO:0000318"/>
    <property type="project" value="GO_Central"/>
</dbReference>
<dbReference type="HOGENOM" id="CLU_084880_0_0_1"/>
<evidence type="ECO:0000256" key="1">
    <source>
        <dbReference type="SAM" id="SignalP"/>
    </source>
</evidence>
<dbReference type="GeneID" id="6752573"/>
<sequence length="249" mass="28038">MTNCTLLTWLSLVVLLPTVRLAVVKPKPITCAAVRNLYHTSRNGYFTLYDSISKPYLAFCDFQSDPGFAWTLIESLSTTNARTPKFSTGFYYNVPSSECTPNWSCYRLSKARMVALKNAPSSTHFRATCNFNSQSVKGLQNRRDYLRASFCAVNFFFAVKVNAACVTVDYINVRGHSCRKCSIPFWTSNIWHLHIDLPQAAASCGKFEVPNQVQSEDVFGAYWKVNPFFSCTATSASTTNWWIGGPYLK</sequence>
<accession>B3RUG0</accession>
<evidence type="ECO:0000313" key="3">
    <source>
        <dbReference type="Proteomes" id="UP000009022"/>
    </source>
</evidence>